<gene>
    <name evidence="1" type="ORF">J8I01_04965</name>
</gene>
<proteinExistence type="predicted"/>
<reference evidence="1 2" key="1">
    <citation type="submission" date="2021-03" db="EMBL/GenBank/DDBJ databases">
        <title>Plant growth promoting bacteria isolated from wild legumes nodules and trapping Phaseolus vulgaris L. nodules in the center and southern Mexico.</title>
        <authorList>
            <person name="Estrada P."/>
        </authorList>
    </citation>
    <scope>NUCLEOTIDE SEQUENCE [LARGE SCALE GENOMIC DNA]</scope>
    <source>
        <strain evidence="1 2">MaGu-431</strain>
    </source>
</reference>
<evidence type="ECO:0000313" key="1">
    <source>
        <dbReference type="EMBL" id="MBP0601869.1"/>
    </source>
</evidence>
<dbReference type="EMBL" id="JAGIQF010000001">
    <property type="protein sequence ID" value="MBP0601869.1"/>
    <property type="molecule type" value="Genomic_DNA"/>
</dbReference>
<sequence length="84" mass="9069">MAVAWKRVRWLAALLVAGLMTGCAALVPAPIEYLSQDPPPGALPHGQKRYVDDGRCPAGQVKQLIGGDARKNIPRQVECVPRPQ</sequence>
<comment type="caution">
    <text evidence="1">The sequence shown here is derived from an EMBL/GenBank/DDBJ whole genome shotgun (WGS) entry which is preliminary data.</text>
</comment>
<dbReference type="PROSITE" id="PS51257">
    <property type="entry name" value="PROKAR_LIPOPROTEIN"/>
    <property type="match status" value="1"/>
</dbReference>
<evidence type="ECO:0000313" key="2">
    <source>
        <dbReference type="Proteomes" id="UP000666661"/>
    </source>
</evidence>
<keyword evidence="2" id="KW-1185">Reference proteome</keyword>
<dbReference type="Pfam" id="PF20477">
    <property type="entry name" value="DUF6719"/>
    <property type="match status" value="1"/>
</dbReference>
<accession>A0ABS4B318</accession>
<dbReference type="RefSeq" id="WP_209792792.1">
    <property type="nucleotide sequence ID" value="NZ_JAGIQF010000001.1"/>
</dbReference>
<dbReference type="Proteomes" id="UP000666661">
    <property type="component" value="Unassembled WGS sequence"/>
</dbReference>
<name>A0ABS4B318_9GAMM</name>
<dbReference type="InterPro" id="IPR046565">
    <property type="entry name" value="DUF6719"/>
</dbReference>
<organism evidence="1 2">
    <name type="scientific">Aeromonas sanarellii</name>
    <dbReference type="NCBI Taxonomy" id="633415"/>
    <lineage>
        <taxon>Bacteria</taxon>
        <taxon>Pseudomonadati</taxon>
        <taxon>Pseudomonadota</taxon>
        <taxon>Gammaproteobacteria</taxon>
        <taxon>Aeromonadales</taxon>
        <taxon>Aeromonadaceae</taxon>
        <taxon>Aeromonas</taxon>
    </lineage>
</organism>
<protein>
    <recommendedName>
        <fullName evidence="3">Lipoprotein</fullName>
    </recommendedName>
</protein>
<evidence type="ECO:0008006" key="3">
    <source>
        <dbReference type="Google" id="ProtNLM"/>
    </source>
</evidence>